<name>A0A5J6MZD0_9PROT</name>
<evidence type="ECO:0000256" key="1">
    <source>
        <dbReference type="ARBA" id="ARBA00006174"/>
    </source>
</evidence>
<dbReference type="RefSeq" id="WP_225309192.1">
    <property type="nucleotide sequence ID" value="NZ_CP042582.1"/>
</dbReference>
<protein>
    <submittedName>
        <fullName evidence="4">2-methylcitrate dehydratase</fullName>
    </submittedName>
</protein>
<dbReference type="PANTHER" id="PTHR16943">
    <property type="entry name" value="2-METHYLCITRATE DEHYDRATASE-RELATED"/>
    <property type="match status" value="1"/>
</dbReference>
<dbReference type="InterPro" id="IPR042183">
    <property type="entry name" value="MmgE/PrpD_sf_1"/>
</dbReference>
<feature type="domain" description="MmgE/PrpD C-terminal" evidence="3">
    <location>
        <begin position="261"/>
        <end position="424"/>
    </location>
</feature>
<feature type="domain" description="MmgE/PrpD N-terminal" evidence="2">
    <location>
        <begin position="5"/>
        <end position="236"/>
    </location>
</feature>
<dbReference type="InterPro" id="IPR005656">
    <property type="entry name" value="MmgE_PrpD"/>
</dbReference>
<accession>A0A5J6MZD0</accession>
<dbReference type="Pfam" id="PF03972">
    <property type="entry name" value="MmgE_PrpD_N"/>
    <property type="match status" value="1"/>
</dbReference>
<gene>
    <name evidence="4" type="ORF">FRZ61_19140</name>
</gene>
<dbReference type="KEGG" id="hadh:FRZ61_19140"/>
<evidence type="ECO:0000313" key="5">
    <source>
        <dbReference type="Proteomes" id="UP000325797"/>
    </source>
</evidence>
<dbReference type="EMBL" id="CP042582">
    <property type="protein sequence ID" value="QEX21985.1"/>
    <property type="molecule type" value="Genomic_DNA"/>
</dbReference>
<dbReference type="SUPFAM" id="SSF103378">
    <property type="entry name" value="2-methylcitrate dehydratase PrpD"/>
    <property type="match status" value="1"/>
</dbReference>
<sequence>MEMTRLHSFLVQTRYDGLPPEVRRMAERCLIDLAGTAAAGLATPLSHMIRNHAVRAFGAGEGAPRARLLFDGRVASPLGAAMAGGMTIDSFDAHDGHVLTKGHAGVAILPALLALADAAETPVSGPEFLTALVIGYEVAIRAGIAQHATCPDYHTSGAWNALGVVAVAARLWGLDPERTRHALGIAEYHGPRSQMMRCIDFPTMVKDGSGWGAMCGLSAAYLAADGFTGAPALVVESEPVKPLWADLGQRWRILELYFKPYPVCRWAQPAVEAALVLQRGHKIDPAAIEMIDVETFHEAVRLDQHRPASTEEAQYSLPFPVAAAIVRGRLAPTDVSGEALADPAILAMSDRIRLQEAPDLNARFPAERFARVRFHLKGGKTVASDTTPARGDAERPLADDEILAKFHELADQPLGIPAARKLEERIAALARQADARPLVDALLTAPLPGAAPSDRKRSGFVAA</sequence>
<evidence type="ECO:0000313" key="4">
    <source>
        <dbReference type="EMBL" id="QEX21985.1"/>
    </source>
</evidence>
<keyword evidence="5" id="KW-1185">Reference proteome</keyword>
<dbReference type="GO" id="GO:0016829">
    <property type="term" value="F:lyase activity"/>
    <property type="evidence" value="ECO:0007669"/>
    <property type="project" value="InterPro"/>
</dbReference>
<evidence type="ECO:0000259" key="2">
    <source>
        <dbReference type="Pfam" id="PF03972"/>
    </source>
</evidence>
<reference evidence="4 5" key="1">
    <citation type="submission" date="2019-08" db="EMBL/GenBank/DDBJ databases">
        <title>Hyperibacter terrae gen. nov., sp. nov. and Hyperibacter viscosus sp. nov., two new members in the family Rhodospirillaceae isolated from the rhizosphere of Hypericum perforatum.</title>
        <authorList>
            <person name="Noviana Z."/>
        </authorList>
    </citation>
    <scope>NUCLEOTIDE SEQUENCE [LARGE SCALE GENOMIC DNA]</scope>
    <source>
        <strain evidence="4 5">R5959</strain>
    </source>
</reference>
<dbReference type="Pfam" id="PF19305">
    <property type="entry name" value="MmgE_PrpD_C"/>
    <property type="match status" value="1"/>
</dbReference>
<dbReference type="Gene3D" id="1.10.4100.10">
    <property type="entry name" value="2-methylcitrate dehydratase PrpD"/>
    <property type="match status" value="1"/>
</dbReference>
<dbReference type="Gene3D" id="3.30.1330.120">
    <property type="entry name" value="2-methylcitrate dehydratase PrpD"/>
    <property type="match status" value="1"/>
</dbReference>
<evidence type="ECO:0000259" key="3">
    <source>
        <dbReference type="Pfam" id="PF19305"/>
    </source>
</evidence>
<proteinExistence type="inferred from homology"/>
<dbReference type="InterPro" id="IPR045336">
    <property type="entry name" value="MmgE_PrpD_N"/>
</dbReference>
<organism evidence="4 5">
    <name type="scientific">Hypericibacter adhaerens</name>
    <dbReference type="NCBI Taxonomy" id="2602016"/>
    <lineage>
        <taxon>Bacteria</taxon>
        <taxon>Pseudomonadati</taxon>
        <taxon>Pseudomonadota</taxon>
        <taxon>Alphaproteobacteria</taxon>
        <taxon>Rhodospirillales</taxon>
        <taxon>Dongiaceae</taxon>
        <taxon>Hypericibacter</taxon>
    </lineage>
</organism>
<dbReference type="InterPro" id="IPR036148">
    <property type="entry name" value="MmgE/PrpD_sf"/>
</dbReference>
<dbReference type="AlphaFoldDB" id="A0A5J6MZD0"/>
<dbReference type="InterPro" id="IPR045337">
    <property type="entry name" value="MmgE_PrpD_C"/>
</dbReference>
<dbReference type="Proteomes" id="UP000325797">
    <property type="component" value="Chromosome"/>
</dbReference>
<dbReference type="InterPro" id="IPR042188">
    <property type="entry name" value="MmgE/PrpD_sf_2"/>
</dbReference>
<dbReference type="PANTHER" id="PTHR16943:SF8">
    <property type="entry name" value="2-METHYLCITRATE DEHYDRATASE"/>
    <property type="match status" value="1"/>
</dbReference>
<comment type="similarity">
    <text evidence="1">Belongs to the PrpD family.</text>
</comment>